<evidence type="ECO:0000256" key="6">
    <source>
        <dbReference type="ARBA" id="ARBA00023136"/>
    </source>
</evidence>
<dbReference type="SUPFAM" id="SSF161098">
    <property type="entry name" value="MetI-like"/>
    <property type="match status" value="1"/>
</dbReference>
<proteinExistence type="predicted"/>
<dbReference type="InterPro" id="IPR000515">
    <property type="entry name" value="MetI-like"/>
</dbReference>
<dbReference type="PANTHER" id="PTHR43163">
    <property type="entry name" value="DIPEPTIDE TRANSPORT SYSTEM PERMEASE PROTEIN DPPB-RELATED"/>
    <property type="match status" value="1"/>
</dbReference>
<keyword evidence="2" id="KW-0813">Transport</keyword>
<keyword evidence="5 7" id="KW-1133">Transmembrane helix</keyword>
<dbReference type="EMBL" id="CASHTH010003952">
    <property type="protein sequence ID" value="CAI8051614.1"/>
    <property type="molecule type" value="Genomic_DNA"/>
</dbReference>
<evidence type="ECO:0000256" key="7">
    <source>
        <dbReference type="SAM" id="Phobius"/>
    </source>
</evidence>
<dbReference type="Proteomes" id="UP001174909">
    <property type="component" value="Unassembled WGS sequence"/>
</dbReference>
<feature type="transmembrane region" description="Helical" evidence="7">
    <location>
        <begin position="9"/>
        <end position="30"/>
    </location>
</feature>
<evidence type="ECO:0000256" key="3">
    <source>
        <dbReference type="ARBA" id="ARBA00022475"/>
    </source>
</evidence>
<dbReference type="PANTHER" id="PTHR43163:SF6">
    <property type="entry name" value="DIPEPTIDE TRANSPORT SYSTEM PERMEASE PROTEIN DPPB-RELATED"/>
    <property type="match status" value="1"/>
</dbReference>
<dbReference type="GO" id="GO:0071916">
    <property type="term" value="F:dipeptide transmembrane transporter activity"/>
    <property type="evidence" value="ECO:0007669"/>
    <property type="project" value="TreeGrafter"/>
</dbReference>
<evidence type="ECO:0000256" key="1">
    <source>
        <dbReference type="ARBA" id="ARBA00004651"/>
    </source>
</evidence>
<feature type="transmembrane region" description="Helical" evidence="7">
    <location>
        <begin position="137"/>
        <end position="164"/>
    </location>
</feature>
<dbReference type="InterPro" id="IPR035906">
    <property type="entry name" value="MetI-like_sf"/>
</dbReference>
<evidence type="ECO:0000256" key="4">
    <source>
        <dbReference type="ARBA" id="ARBA00022692"/>
    </source>
</evidence>
<gene>
    <name evidence="9" type="ORF">GBAR_LOCUS28251</name>
</gene>
<dbReference type="Pfam" id="PF00528">
    <property type="entry name" value="BPD_transp_1"/>
    <property type="match status" value="1"/>
</dbReference>
<evidence type="ECO:0000256" key="2">
    <source>
        <dbReference type="ARBA" id="ARBA00022448"/>
    </source>
</evidence>
<evidence type="ECO:0000256" key="5">
    <source>
        <dbReference type="ARBA" id="ARBA00022989"/>
    </source>
</evidence>
<sequence length="317" mass="35127">MRQYTIKRIGLFIPTVLLVTVIVFVVMRLIPGDPALAILSADDAAYTEDELRLLRIELGTDRPLVIQYVGWIGGLARGDFGTSFWWGGPVIDRLGERIPVTIELALLGIGLAVVCAVPLGVLSAIKPDGLIDYLSRVFTLVGISIPTFFSGILLTLILIRAFGWLPPLGYEDIWEDPWANVKQLVLPALALGFYDMAFIARVTRSSMMEILREDYMRTARAKGLRETAVLVRHGLKNAVLPILTISGWQFGRLFGGTVIIEKIFLIPGVGQLLIDAIYQRDFPTIQAVIVIVALSIVVVNLLVDLLYGWLDPRIRYA</sequence>
<evidence type="ECO:0000313" key="9">
    <source>
        <dbReference type="EMBL" id="CAI8051614.1"/>
    </source>
</evidence>
<keyword evidence="4 7" id="KW-0812">Transmembrane</keyword>
<accession>A0AA35TP65</accession>
<keyword evidence="10" id="KW-1185">Reference proteome</keyword>
<feature type="domain" description="ABC transmembrane type-1" evidence="8">
    <location>
        <begin position="98"/>
        <end position="303"/>
    </location>
</feature>
<dbReference type="GO" id="GO:0005886">
    <property type="term" value="C:plasma membrane"/>
    <property type="evidence" value="ECO:0007669"/>
    <property type="project" value="UniProtKB-SubCell"/>
</dbReference>
<dbReference type="Pfam" id="PF19300">
    <property type="entry name" value="BPD_transp_1_N"/>
    <property type="match status" value="1"/>
</dbReference>
<protein>
    <submittedName>
        <fullName evidence="9">Peptide transport system permease protein BMEII0209</fullName>
    </submittedName>
</protein>
<organism evidence="9 10">
    <name type="scientific">Geodia barretti</name>
    <name type="common">Barrett's horny sponge</name>
    <dbReference type="NCBI Taxonomy" id="519541"/>
    <lineage>
        <taxon>Eukaryota</taxon>
        <taxon>Metazoa</taxon>
        <taxon>Porifera</taxon>
        <taxon>Demospongiae</taxon>
        <taxon>Heteroscleromorpha</taxon>
        <taxon>Tetractinellida</taxon>
        <taxon>Astrophorina</taxon>
        <taxon>Geodiidae</taxon>
        <taxon>Geodia</taxon>
    </lineage>
</organism>
<dbReference type="CDD" id="cd06261">
    <property type="entry name" value="TM_PBP2"/>
    <property type="match status" value="1"/>
</dbReference>
<evidence type="ECO:0000259" key="8">
    <source>
        <dbReference type="PROSITE" id="PS50928"/>
    </source>
</evidence>
<reference evidence="9" key="1">
    <citation type="submission" date="2023-03" db="EMBL/GenBank/DDBJ databases">
        <authorList>
            <person name="Steffen K."/>
            <person name="Cardenas P."/>
        </authorList>
    </citation>
    <scope>NUCLEOTIDE SEQUENCE</scope>
</reference>
<feature type="transmembrane region" description="Helical" evidence="7">
    <location>
        <begin position="287"/>
        <end position="310"/>
    </location>
</feature>
<comment type="caution">
    <text evidence="9">The sequence shown here is derived from an EMBL/GenBank/DDBJ whole genome shotgun (WGS) entry which is preliminary data.</text>
</comment>
<feature type="transmembrane region" description="Helical" evidence="7">
    <location>
        <begin position="184"/>
        <end position="202"/>
    </location>
</feature>
<keyword evidence="6 7" id="KW-0472">Membrane</keyword>
<comment type="subcellular location">
    <subcellularLocation>
        <location evidence="1">Cell membrane</location>
        <topology evidence="1">Multi-pass membrane protein</topology>
    </subcellularLocation>
</comment>
<feature type="transmembrane region" description="Helical" evidence="7">
    <location>
        <begin position="104"/>
        <end position="125"/>
    </location>
</feature>
<evidence type="ECO:0000313" key="10">
    <source>
        <dbReference type="Proteomes" id="UP001174909"/>
    </source>
</evidence>
<dbReference type="Gene3D" id="1.10.3720.10">
    <property type="entry name" value="MetI-like"/>
    <property type="match status" value="1"/>
</dbReference>
<dbReference type="AlphaFoldDB" id="A0AA35TP65"/>
<dbReference type="InterPro" id="IPR045621">
    <property type="entry name" value="BPD_transp_1_N"/>
</dbReference>
<keyword evidence="3" id="KW-1003">Cell membrane</keyword>
<dbReference type="PROSITE" id="PS50928">
    <property type="entry name" value="ABC_TM1"/>
    <property type="match status" value="1"/>
</dbReference>
<name>A0AA35TP65_GEOBA</name>